<dbReference type="RefSeq" id="WP_120441681.1">
    <property type="nucleotide sequence ID" value="NZ_CAJGAB010000011.1"/>
</dbReference>
<accession>A0A386UKN4</accession>
<name>A0A386UKN4_9RHOB</name>
<gene>
    <name evidence="1" type="ORF">PY32053_01647</name>
</gene>
<dbReference type="NCBIfam" id="TIGR01725">
    <property type="entry name" value="phge_HK97_gp10"/>
    <property type="match status" value="1"/>
</dbReference>
<protein>
    <recommendedName>
        <fullName evidence="3">HK97 gp10 family phage protein</fullName>
    </recommendedName>
</protein>
<evidence type="ECO:0008006" key="3">
    <source>
        <dbReference type="Google" id="ProtNLM"/>
    </source>
</evidence>
<proteinExistence type="predicted"/>
<dbReference type="Proteomes" id="UP000272010">
    <property type="component" value="Chromosome"/>
</dbReference>
<sequence length="190" mass="20258">MAGSVTFRMEGFKELEAALMRLEKQATRKTVVRNTLKKAGVPIKEAMEANAPVDDGVLKGSITISTKIKGEAGRAAYSAAMRAGFEKAAAVKAMRDARRAAKGTLPPVIMYVGPGERAFHAHLVEFGTAPHKNAGLFAGSQHPGTAPQPFARPAWDANKDEALQIIATELRAQIDKAVARQVRRKAKAGG</sequence>
<dbReference type="InterPro" id="IPR010064">
    <property type="entry name" value="HK97-gp10_tail"/>
</dbReference>
<dbReference type="AlphaFoldDB" id="A0A386UKN4"/>
<evidence type="ECO:0000313" key="1">
    <source>
        <dbReference type="EMBL" id="AYF01274.1"/>
    </source>
</evidence>
<dbReference type="EMBL" id="CP031078">
    <property type="protein sequence ID" value="AYF01274.1"/>
    <property type="molecule type" value="Genomic_DNA"/>
</dbReference>
<evidence type="ECO:0000313" key="2">
    <source>
        <dbReference type="Proteomes" id="UP000272010"/>
    </source>
</evidence>
<dbReference type="Pfam" id="PF04883">
    <property type="entry name" value="HK97-gp10_like"/>
    <property type="match status" value="1"/>
</dbReference>
<reference evidence="2" key="1">
    <citation type="submission" date="2018-07" db="EMBL/GenBank/DDBJ databases">
        <title>Genome Structure of the Opportunistic Pathogen Paracoccus yeei (Alphaproteobacteria) and Identification of Putative Virulence Factors.</title>
        <authorList>
            <person name="Lasek R."/>
            <person name="Szuplewska M."/>
            <person name="Mitura M."/>
            <person name="Decewicz P."/>
            <person name="Chmielowska C."/>
            <person name="Pawlot A."/>
            <person name="Sentkowska D."/>
            <person name="Czarnecki J."/>
            <person name="Bartosik D."/>
        </authorList>
    </citation>
    <scope>NUCLEOTIDE SEQUENCE [LARGE SCALE GENOMIC DNA]</scope>
    <source>
        <strain evidence="2">CCUG 32053</strain>
    </source>
</reference>
<organism evidence="1 2">
    <name type="scientific">Paracoccus yeei</name>
    <dbReference type="NCBI Taxonomy" id="147645"/>
    <lineage>
        <taxon>Bacteria</taxon>
        <taxon>Pseudomonadati</taxon>
        <taxon>Pseudomonadota</taxon>
        <taxon>Alphaproteobacteria</taxon>
        <taxon>Rhodobacterales</taxon>
        <taxon>Paracoccaceae</taxon>
        <taxon>Paracoccus</taxon>
    </lineage>
</organism>